<dbReference type="InterPro" id="IPR036875">
    <property type="entry name" value="Znf_CCHC_sf"/>
</dbReference>
<dbReference type="Gene3D" id="3.30.70.330">
    <property type="match status" value="1"/>
</dbReference>
<feature type="compositionally biased region" description="Low complexity" evidence="3">
    <location>
        <begin position="306"/>
        <end position="319"/>
    </location>
</feature>
<feature type="region of interest" description="Disordered" evidence="3">
    <location>
        <begin position="227"/>
        <end position="286"/>
    </location>
</feature>
<evidence type="ECO:0000259" key="5">
    <source>
        <dbReference type="PROSITE" id="PS50158"/>
    </source>
</evidence>
<dbReference type="InterPro" id="IPR000504">
    <property type="entry name" value="RRM_dom"/>
</dbReference>
<feature type="region of interest" description="Disordered" evidence="3">
    <location>
        <begin position="528"/>
        <end position="547"/>
    </location>
</feature>
<feature type="compositionally biased region" description="Low complexity" evidence="3">
    <location>
        <begin position="340"/>
        <end position="353"/>
    </location>
</feature>
<feature type="region of interest" description="Disordered" evidence="3">
    <location>
        <begin position="153"/>
        <end position="195"/>
    </location>
</feature>
<feature type="compositionally biased region" description="Polar residues" evidence="3">
    <location>
        <begin position="164"/>
        <end position="174"/>
    </location>
</feature>
<evidence type="ECO:0008006" key="7">
    <source>
        <dbReference type="Google" id="ProtNLM"/>
    </source>
</evidence>
<feature type="compositionally biased region" description="Basic and acidic residues" evidence="3">
    <location>
        <begin position="776"/>
        <end position="793"/>
    </location>
</feature>
<feature type="compositionally biased region" description="Basic and acidic residues" evidence="3">
    <location>
        <begin position="799"/>
        <end position="823"/>
    </location>
</feature>
<dbReference type="SUPFAM" id="SSF54928">
    <property type="entry name" value="RNA-binding domain, RBD"/>
    <property type="match status" value="1"/>
</dbReference>
<organism evidence="6">
    <name type="scientific">Brassica cretica</name>
    <name type="common">Mustard</name>
    <dbReference type="NCBI Taxonomy" id="69181"/>
    <lineage>
        <taxon>Eukaryota</taxon>
        <taxon>Viridiplantae</taxon>
        <taxon>Streptophyta</taxon>
        <taxon>Embryophyta</taxon>
        <taxon>Tracheophyta</taxon>
        <taxon>Spermatophyta</taxon>
        <taxon>Magnoliopsida</taxon>
        <taxon>eudicotyledons</taxon>
        <taxon>Gunneridae</taxon>
        <taxon>Pentapetalae</taxon>
        <taxon>rosids</taxon>
        <taxon>malvids</taxon>
        <taxon>Brassicales</taxon>
        <taxon>Brassicaceae</taxon>
        <taxon>Brassiceae</taxon>
        <taxon>Brassica</taxon>
    </lineage>
</organism>
<proteinExistence type="predicted"/>
<feature type="compositionally biased region" description="Polar residues" evidence="3">
    <location>
        <begin position="865"/>
        <end position="875"/>
    </location>
</feature>
<keyword evidence="2" id="KW-0694">RNA-binding</keyword>
<feature type="domain" description="CCHC-type" evidence="5">
    <location>
        <begin position="690"/>
        <end position="704"/>
    </location>
</feature>
<keyword evidence="1" id="KW-0863">Zinc-finger</keyword>
<dbReference type="InterPro" id="IPR012677">
    <property type="entry name" value="Nucleotide-bd_a/b_plait_sf"/>
</dbReference>
<dbReference type="InterPro" id="IPR035979">
    <property type="entry name" value="RBD_domain_sf"/>
</dbReference>
<dbReference type="SMART" id="SM00343">
    <property type="entry name" value="ZnF_C2HC"/>
    <property type="match status" value="2"/>
</dbReference>
<feature type="compositionally biased region" description="Basic and acidic residues" evidence="3">
    <location>
        <begin position="642"/>
        <end position="658"/>
    </location>
</feature>
<dbReference type="PROSITE" id="PS50158">
    <property type="entry name" value="ZF_CCHC"/>
    <property type="match status" value="2"/>
</dbReference>
<dbReference type="SUPFAM" id="SSF57756">
    <property type="entry name" value="Retrovirus zinc finger-like domains"/>
    <property type="match status" value="1"/>
</dbReference>
<feature type="compositionally biased region" description="Basic and acidic residues" evidence="3">
    <location>
        <begin position="260"/>
        <end position="277"/>
    </location>
</feature>
<evidence type="ECO:0000256" key="2">
    <source>
        <dbReference type="PROSITE-ProRule" id="PRU00176"/>
    </source>
</evidence>
<dbReference type="InterPro" id="IPR032795">
    <property type="entry name" value="DUF3741-assoc"/>
</dbReference>
<feature type="region of interest" description="Disordered" evidence="3">
    <location>
        <begin position="721"/>
        <end position="875"/>
    </location>
</feature>
<dbReference type="GO" id="GO:0003723">
    <property type="term" value="F:RNA binding"/>
    <property type="evidence" value="ECO:0007669"/>
    <property type="project" value="UniProtKB-UniRule"/>
</dbReference>
<feature type="compositionally biased region" description="Basic residues" evidence="3">
    <location>
        <begin position="181"/>
        <end position="192"/>
    </location>
</feature>
<keyword evidence="1" id="KW-0479">Metal-binding</keyword>
<evidence type="ECO:0000256" key="3">
    <source>
        <dbReference type="SAM" id="MobiDB-lite"/>
    </source>
</evidence>
<feature type="region of interest" description="Disordered" evidence="3">
    <location>
        <begin position="642"/>
        <end position="689"/>
    </location>
</feature>
<feature type="region of interest" description="Disordered" evidence="3">
    <location>
        <begin position="554"/>
        <end position="597"/>
    </location>
</feature>
<dbReference type="PROSITE" id="PS50102">
    <property type="entry name" value="RRM"/>
    <property type="match status" value="1"/>
</dbReference>
<accession>A0A8S9KFC5</accession>
<gene>
    <name evidence="6" type="ORF">F2Q70_00043824</name>
</gene>
<evidence type="ECO:0000313" key="6">
    <source>
        <dbReference type="EMBL" id="KAF2592176.1"/>
    </source>
</evidence>
<name>A0A8S9KFC5_BRACR</name>
<protein>
    <recommendedName>
        <fullName evidence="7">CCHC-type domain-containing protein</fullName>
    </recommendedName>
</protein>
<dbReference type="FunFam" id="4.10.60.10:FF:000003">
    <property type="entry name" value="serine/arginine-rich splicing factor RS2Z32-like isoform X1"/>
    <property type="match status" value="1"/>
</dbReference>
<feature type="domain" description="CCHC-type" evidence="5">
    <location>
        <begin position="712"/>
        <end position="728"/>
    </location>
</feature>
<comment type="caution">
    <text evidence="6">The sequence shown here is derived from an EMBL/GenBank/DDBJ whole genome shotgun (WGS) entry which is preliminary data.</text>
</comment>
<dbReference type="PANTHER" id="PTHR46836">
    <property type="entry name" value="AFADIN"/>
    <property type="match status" value="1"/>
</dbReference>
<feature type="region of interest" description="Disordered" evidence="3">
    <location>
        <begin position="1"/>
        <end position="58"/>
    </location>
</feature>
<evidence type="ECO:0000256" key="1">
    <source>
        <dbReference type="PROSITE-ProRule" id="PRU00047"/>
    </source>
</evidence>
<feature type="region of interest" description="Disordered" evidence="3">
    <location>
        <begin position="303"/>
        <end position="358"/>
    </location>
</feature>
<feature type="domain" description="RRM" evidence="4">
    <location>
        <begin position="596"/>
        <end position="668"/>
    </location>
</feature>
<evidence type="ECO:0000259" key="4">
    <source>
        <dbReference type="PROSITE" id="PS50102"/>
    </source>
</evidence>
<dbReference type="Pfam" id="PF14383">
    <property type="entry name" value="VARLMGL"/>
    <property type="match status" value="1"/>
</dbReference>
<dbReference type="Pfam" id="PF00076">
    <property type="entry name" value="RRM_1"/>
    <property type="match status" value="1"/>
</dbReference>
<feature type="compositionally biased region" description="Basic and acidic residues" evidence="3">
    <location>
        <begin position="582"/>
        <end position="591"/>
    </location>
</feature>
<dbReference type="Gene3D" id="4.10.60.10">
    <property type="entry name" value="Zinc finger, CCHC-type"/>
    <property type="match status" value="2"/>
</dbReference>
<feature type="compositionally biased region" description="Polar residues" evidence="3">
    <location>
        <begin position="26"/>
        <end position="50"/>
    </location>
</feature>
<reference evidence="6" key="1">
    <citation type="submission" date="2019-12" db="EMBL/GenBank/DDBJ databases">
        <title>Genome sequencing and annotation of Brassica cretica.</title>
        <authorList>
            <person name="Studholme D.J."/>
            <person name="Sarris P.F."/>
        </authorList>
    </citation>
    <scope>NUCLEOTIDE SEQUENCE</scope>
    <source>
        <strain evidence="6">PFS-102/07</strain>
        <tissue evidence="6">Leaf</tissue>
    </source>
</reference>
<dbReference type="Pfam" id="PF00098">
    <property type="entry name" value="zf-CCHC"/>
    <property type="match status" value="2"/>
</dbReference>
<dbReference type="InterPro" id="IPR022212">
    <property type="entry name" value="DUF3741"/>
</dbReference>
<feature type="compositionally biased region" description="Basic residues" evidence="3">
    <location>
        <begin position="749"/>
        <end position="770"/>
    </location>
</feature>
<dbReference type="AlphaFoldDB" id="A0A8S9KFC5"/>
<feature type="region of interest" description="Disordered" evidence="3">
    <location>
        <begin position="475"/>
        <end position="497"/>
    </location>
</feature>
<sequence>MSKQTEPKRRSPSIIARLMGLDVLPPQSSSHRQQKSVEYQQGSSCDGNKSLTRRSSKEEQKFKDVFEVLDAKRAEGNGNLYHQGRVKAANLTQAEMAFIRQKFMEAKRLSTDEKLRHSKEFNDALEALDSNKDLLLKFLQQPDSSFTKHLHDLQTTPHKPHYSQAPSLKCPNSQRHVDKLPHRHGGGSHTRHASYDTLDLPNVELGKKSELQPTNIVVLKPNLGEPRYAGRAFASPSSSSDEFRADRRLLPCTTNHVRQKSNEDNGLSRRSSRDSGELSKIMSRQRKASCSSAMSFEASGFRGYAGDESSSGSDSASESELVPVTSRARTAFNRKNYHRSLPSKSSSTTSSVSREAKRRLSERWKLTHKYEQEMEISRSGTLAEMLATSDREARPASFNGLSFEEGISKRDERKVQLSELPEPVGISSRDGWKGSSSRSFSKSKTIMSQESTYGYTIVLPKELISRDGLVKGSSSHHSFLSSKSSRPDSNSSPEVNRRPSLTKFLYMNHEIHQKEKLSPSKAGCSFSVDADSDTGDSSASGDIKTALSSEAPNLSTVTSLTDPDVSKMATEDVNHSSVPEPQSRESSKEGDQPSPVSVLEASFDDDEVSSSSECFESVSADLQVRDVDMKRDYAFVEFSDPRDADDARHYLDGRDFDGSRITVEASRGAPRGSRDSRDNGSRGPPPGSGRCFNCGVDGHWARDCTAGDWKNKCYRCGERGHIERNCKNSPSPKKARGGGSYSRSPVKSRSPRRRRSPSRSRSYSRGRSYSRSRSPVRRERSVEDRSLSPKAMERSVSPRGKDQSMSPERRVVDASPKREKQEGSDYEGSPKENGNGKSSVSPIVGGEESPAGLDRSPIDDEPELNRSSPKGSESP</sequence>
<dbReference type="EMBL" id="QGKY02000164">
    <property type="protein sequence ID" value="KAF2592176.1"/>
    <property type="molecule type" value="Genomic_DNA"/>
</dbReference>
<dbReference type="Pfam" id="PF12552">
    <property type="entry name" value="DUF3741"/>
    <property type="match status" value="1"/>
</dbReference>
<dbReference type="PANTHER" id="PTHR46836:SF11">
    <property type="entry name" value="DUF4378 DOMAIN-CONTAINING PROTEIN"/>
    <property type="match status" value="1"/>
</dbReference>
<keyword evidence="1" id="KW-0862">Zinc</keyword>
<dbReference type="InterPro" id="IPR001878">
    <property type="entry name" value="Znf_CCHC"/>
</dbReference>
<dbReference type="GO" id="GO:0008270">
    <property type="term" value="F:zinc ion binding"/>
    <property type="evidence" value="ECO:0007669"/>
    <property type="project" value="UniProtKB-KW"/>
</dbReference>
<feature type="compositionally biased region" description="Low complexity" evidence="3">
    <location>
        <begin position="475"/>
        <end position="492"/>
    </location>
</feature>